<evidence type="ECO:0000313" key="1">
    <source>
        <dbReference type="EMBL" id="DAA02932.1"/>
    </source>
</evidence>
<dbReference type="EMBL" id="BK002087">
    <property type="protein sequence ID" value="DAA02932.1"/>
    <property type="molecule type" value="Genomic_DNA"/>
</dbReference>
<organism evidence="1">
    <name type="scientific">Drosophila melanogaster</name>
    <name type="common">Fruit fly</name>
    <dbReference type="NCBI Taxonomy" id="7227"/>
    <lineage>
        <taxon>Eukaryota</taxon>
        <taxon>Metazoa</taxon>
        <taxon>Ecdysozoa</taxon>
        <taxon>Arthropoda</taxon>
        <taxon>Hexapoda</taxon>
        <taxon>Insecta</taxon>
        <taxon>Pterygota</taxon>
        <taxon>Neoptera</taxon>
        <taxon>Endopterygota</taxon>
        <taxon>Diptera</taxon>
        <taxon>Brachycera</taxon>
        <taxon>Muscomorpha</taxon>
        <taxon>Ephydroidea</taxon>
        <taxon>Drosophilidae</taxon>
        <taxon>Drosophila</taxon>
        <taxon>Sophophora</taxon>
    </lineage>
</organism>
<dbReference type="AlphaFoldDB" id="Q6ILC9"/>
<protein>
    <submittedName>
        <fullName evidence="1">HDC09664</fullName>
    </submittedName>
</protein>
<proteinExistence type="predicted"/>
<gene>
    <name evidence="1" type="ORF">HDC09664</name>
</gene>
<name>Q6ILC9_DROME</name>
<reference evidence="1" key="1">
    <citation type="journal article" date="2003" name="Genome Biol.">
        <title>An integrated gene annotation and transcriptional profiling approach towards the full gene content of the Drosophila genome.</title>
        <authorList>
            <person name="Hild M."/>
            <person name="Beckmann B."/>
            <person name="Haas S.A."/>
            <person name="Koch B."/>
            <person name="Solovyev V."/>
            <person name="Busold C."/>
            <person name="Fellenberg K."/>
            <person name="Boutros M."/>
            <person name="Vingron M."/>
            <person name="Sauer F."/>
            <person name="Hoheisel J.D."/>
            <person name="Paro R."/>
        </authorList>
    </citation>
    <scope>NUCLEOTIDE SEQUENCE</scope>
</reference>
<accession>Q6ILC9</accession>
<sequence>MTLAECQPSQETFVVCCERSHHYHSEPEPGAWPNSIRCQMQLAKWLLDVVISTHRHLLPFAPVAAVFMAVGLGKAEDLCICANHCQWHYPTISSRRNLGLPPHLDDQ</sequence>